<feature type="transmembrane region" description="Helical" evidence="14">
    <location>
        <begin position="862"/>
        <end position="879"/>
    </location>
</feature>
<name>A0A367KVK5_RHIST</name>
<evidence type="ECO:0000256" key="1">
    <source>
        <dbReference type="ARBA" id="ARBA00004651"/>
    </source>
</evidence>
<evidence type="ECO:0000256" key="6">
    <source>
        <dbReference type="ARBA" id="ARBA00022692"/>
    </source>
</evidence>
<reference evidence="18 19" key="1">
    <citation type="journal article" date="2018" name="G3 (Bethesda)">
        <title>Phylogenetic and Phylogenomic Definition of Rhizopus Species.</title>
        <authorList>
            <person name="Gryganskyi A.P."/>
            <person name="Golan J."/>
            <person name="Dolatabadi S."/>
            <person name="Mondo S."/>
            <person name="Robb S."/>
            <person name="Idnurm A."/>
            <person name="Muszewska A."/>
            <person name="Steczkiewicz K."/>
            <person name="Masonjones S."/>
            <person name="Liao H.L."/>
            <person name="Gajdeczka M.T."/>
            <person name="Anike F."/>
            <person name="Vuek A."/>
            <person name="Anishchenko I.M."/>
            <person name="Voigt K."/>
            <person name="de Hoog G.S."/>
            <person name="Smith M.E."/>
            <person name="Heitman J."/>
            <person name="Vilgalys R."/>
            <person name="Stajich J.E."/>
        </authorList>
    </citation>
    <scope>NUCLEOTIDE SEQUENCE [LARGE SCALE GENOMIC DNA]</scope>
    <source>
        <strain evidence="18 19">LSU 92-RS-03</strain>
    </source>
</reference>
<dbReference type="Gene3D" id="3.10.120.10">
    <property type="entry name" value="Cytochrome b5-like heme/steroid binding domain"/>
    <property type="match status" value="1"/>
</dbReference>
<dbReference type="Gene3D" id="1.10.10.60">
    <property type="entry name" value="Homeodomain-like"/>
    <property type="match status" value="1"/>
</dbReference>
<feature type="domain" description="Cytochrome b5 heme-binding" evidence="15">
    <location>
        <begin position="925"/>
        <end position="1014"/>
    </location>
</feature>
<dbReference type="Proteomes" id="UP000253551">
    <property type="component" value="Unassembled WGS sequence"/>
</dbReference>
<keyword evidence="6 14" id="KW-0812">Transmembrane</keyword>
<evidence type="ECO:0000256" key="9">
    <source>
        <dbReference type="ARBA" id="ARBA00023136"/>
    </source>
</evidence>
<keyword evidence="12" id="KW-0067">ATP-binding</keyword>
<dbReference type="Gene3D" id="3.40.850.10">
    <property type="entry name" value="Kinesin motor domain"/>
    <property type="match status" value="1"/>
</dbReference>
<dbReference type="Gene3D" id="1.10.10.820">
    <property type="match status" value="1"/>
</dbReference>
<gene>
    <name evidence="18" type="ORF">CU098_006877</name>
</gene>
<organism evidence="18 19">
    <name type="scientific">Rhizopus stolonifer</name>
    <name type="common">Rhizopus nigricans</name>
    <dbReference type="NCBI Taxonomy" id="4846"/>
    <lineage>
        <taxon>Eukaryota</taxon>
        <taxon>Fungi</taxon>
        <taxon>Fungi incertae sedis</taxon>
        <taxon>Mucoromycota</taxon>
        <taxon>Mucoromycotina</taxon>
        <taxon>Mucoromycetes</taxon>
        <taxon>Mucorales</taxon>
        <taxon>Mucorineae</taxon>
        <taxon>Rhizopodaceae</taxon>
        <taxon>Rhizopus</taxon>
    </lineage>
</organism>
<dbReference type="GO" id="GO:0005886">
    <property type="term" value="C:plasma membrane"/>
    <property type="evidence" value="ECO:0007669"/>
    <property type="project" value="UniProtKB-SubCell"/>
</dbReference>
<dbReference type="Gene3D" id="1.20.58.530">
    <property type="match status" value="1"/>
</dbReference>
<keyword evidence="7 14" id="KW-1133">Transmembrane helix</keyword>
<dbReference type="InterPro" id="IPR027417">
    <property type="entry name" value="P-loop_NTPase"/>
</dbReference>
<dbReference type="GO" id="GO:0004100">
    <property type="term" value="F:chitin synthase activity"/>
    <property type="evidence" value="ECO:0007669"/>
    <property type="project" value="UniProtKB-EC"/>
</dbReference>
<evidence type="ECO:0000256" key="2">
    <source>
        <dbReference type="ARBA" id="ARBA00012543"/>
    </source>
</evidence>
<dbReference type="Pfam" id="PF00063">
    <property type="entry name" value="Myosin_head"/>
    <property type="match status" value="1"/>
</dbReference>
<dbReference type="SMART" id="SM00242">
    <property type="entry name" value="MYSc"/>
    <property type="match status" value="1"/>
</dbReference>
<dbReference type="EMBL" id="PJQM01000208">
    <property type="protein sequence ID" value="RCI06194.1"/>
    <property type="molecule type" value="Genomic_DNA"/>
</dbReference>
<dbReference type="SUPFAM" id="SSF55856">
    <property type="entry name" value="Cytochrome b5-like heme/steroid binding domain"/>
    <property type="match status" value="1"/>
</dbReference>
<feature type="region of interest" description="Disordered" evidence="13">
    <location>
        <begin position="1703"/>
        <end position="1727"/>
    </location>
</feature>
<evidence type="ECO:0000256" key="7">
    <source>
        <dbReference type="ARBA" id="ARBA00022989"/>
    </source>
</evidence>
<keyword evidence="11" id="KW-0325">Glycoprotein</keyword>
<dbReference type="SUPFAM" id="SSF52540">
    <property type="entry name" value="P-loop containing nucleoside triphosphate hydrolases"/>
    <property type="match status" value="1"/>
</dbReference>
<keyword evidence="3" id="KW-1003">Cell membrane</keyword>
<dbReference type="Pfam" id="PF03142">
    <property type="entry name" value="Chitin_synth_2"/>
    <property type="match status" value="1"/>
</dbReference>
<feature type="domain" description="Myosin motor" evidence="16">
    <location>
        <begin position="13"/>
        <end position="750"/>
    </location>
</feature>
<dbReference type="PROSITE" id="PS51257">
    <property type="entry name" value="PROKAR_LIPOPROTEIN"/>
    <property type="match status" value="1"/>
</dbReference>
<comment type="caution">
    <text evidence="12">Lacks conserved residue(s) required for the propagation of feature annotation.</text>
</comment>
<feature type="domain" description="DEK-C" evidence="17">
    <location>
        <begin position="1839"/>
        <end position="1894"/>
    </location>
</feature>
<dbReference type="Gene3D" id="1.20.120.720">
    <property type="entry name" value="Myosin VI head, motor domain, U50 subdomain"/>
    <property type="match status" value="1"/>
</dbReference>
<feature type="transmembrane region" description="Helical" evidence="14">
    <location>
        <begin position="1621"/>
        <end position="1645"/>
    </location>
</feature>
<proteinExistence type="inferred from homology"/>
<feature type="transmembrane region" description="Helical" evidence="14">
    <location>
        <begin position="1172"/>
        <end position="1191"/>
    </location>
</feature>
<dbReference type="InterPro" id="IPR001199">
    <property type="entry name" value="Cyt_B5-like_heme/steroid-bd"/>
</dbReference>
<accession>A0A367KVK5</accession>
<feature type="region of interest" description="Disordered" evidence="13">
    <location>
        <begin position="1"/>
        <end position="20"/>
    </location>
</feature>
<evidence type="ECO:0000313" key="19">
    <source>
        <dbReference type="Proteomes" id="UP000253551"/>
    </source>
</evidence>
<evidence type="ECO:0000256" key="11">
    <source>
        <dbReference type="ARBA" id="ARBA00023180"/>
    </source>
</evidence>
<evidence type="ECO:0000259" key="15">
    <source>
        <dbReference type="PROSITE" id="PS50255"/>
    </source>
</evidence>
<dbReference type="InterPro" id="IPR014876">
    <property type="entry name" value="DEK_C"/>
</dbReference>
<keyword evidence="12" id="KW-0547">Nucleotide-binding</keyword>
<dbReference type="PROSITE" id="PS51456">
    <property type="entry name" value="MYOSIN_MOTOR"/>
    <property type="match status" value="1"/>
</dbReference>
<dbReference type="GO" id="GO:0006031">
    <property type="term" value="P:chitin biosynthetic process"/>
    <property type="evidence" value="ECO:0007669"/>
    <property type="project" value="TreeGrafter"/>
</dbReference>
<dbReference type="PANTHER" id="PTHR22914:SF45">
    <property type="entry name" value="CHITIN SYNTHASE"/>
    <property type="match status" value="1"/>
</dbReference>
<dbReference type="OrthoDB" id="370884at2759"/>
<feature type="transmembrane region" description="Helical" evidence="14">
    <location>
        <begin position="899"/>
        <end position="917"/>
    </location>
</feature>
<dbReference type="PANTHER" id="PTHR22914">
    <property type="entry name" value="CHITIN SYNTHASE"/>
    <property type="match status" value="1"/>
</dbReference>
<keyword evidence="8 12" id="KW-0518">Myosin</keyword>
<feature type="region of interest" description="Disordered" evidence="13">
    <location>
        <begin position="577"/>
        <end position="609"/>
    </location>
</feature>
<dbReference type="GO" id="GO:0016459">
    <property type="term" value="C:myosin complex"/>
    <property type="evidence" value="ECO:0007669"/>
    <property type="project" value="UniProtKB-KW"/>
</dbReference>
<comment type="similarity">
    <text evidence="12">Belongs to the TRAFAC class myosin-kinesin ATPase superfamily. Myosin family.</text>
</comment>
<keyword evidence="19" id="KW-1185">Reference proteome</keyword>
<dbReference type="GO" id="GO:0005524">
    <property type="term" value="F:ATP binding"/>
    <property type="evidence" value="ECO:0007669"/>
    <property type="project" value="UniProtKB-UniRule"/>
</dbReference>
<dbReference type="GO" id="GO:0031505">
    <property type="term" value="P:fungal-type cell wall organization"/>
    <property type="evidence" value="ECO:0007669"/>
    <property type="project" value="TreeGrafter"/>
</dbReference>
<dbReference type="SUPFAM" id="SSF109715">
    <property type="entry name" value="DEK C-terminal domain"/>
    <property type="match status" value="1"/>
</dbReference>
<feature type="transmembrane region" description="Helical" evidence="14">
    <location>
        <begin position="1594"/>
        <end position="1614"/>
    </location>
</feature>
<dbReference type="GO" id="GO:0030428">
    <property type="term" value="C:cell septum"/>
    <property type="evidence" value="ECO:0007669"/>
    <property type="project" value="TreeGrafter"/>
</dbReference>
<dbReference type="SMART" id="SM01117">
    <property type="entry name" value="Cyt-b5"/>
    <property type="match status" value="2"/>
</dbReference>
<dbReference type="Pfam" id="PF08766">
    <property type="entry name" value="DEK_C"/>
    <property type="match status" value="1"/>
</dbReference>
<evidence type="ECO:0000256" key="14">
    <source>
        <dbReference type="SAM" id="Phobius"/>
    </source>
</evidence>
<comment type="caution">
    <text evidence="18">The sequence shown here is derived from an EMBL/GenBank/DDBJ whole genome shotgun (WGS) entry which is preliminary data.</text>
</comment>
<dbReference type="GO" id="GO:0003779">
    <property type="term" value="F:actin binding"/>
    <property type="evidence" value="ECO:0007669"/>
    <property type="project" value="UniProtKB-KW"/>
</dbReference>
<dbReference type="SUPFAM" id="SSF53448">
    <property type="entry name" value="Nucleotide-diphospho-sugar transferases"/>
    <property type="match status" value="1"/>
</dbReference>
<dbReference type="InterPro" id="IPR001609">
    <property type="entry name" value="Myosin_head_motor_dom-like"/>
</dbReference>
<evidence type="ECO:0000256" key="8">
    <source>
        <dbReference type="ARBA" id="ARBA00023123"/>
    </source>
</evidence>
<feature type="compositionally biased region" description="Polar residues" evidence="13">
    <location>
        <begin position="1703"/>
        <end position="1725"/>
    </location>
</feature>
<dbReference type="Pfam" id="PF00173">
    <property type="entry name" value="Cyt-b5"/>
    <property type="match status" value="1"/>
</dbReference>
<dbReference type="InterPro" id="IPR036961">
    <property type="entry name" value="Kinesin_motor_dom_sf"/>
</dbReference>
<evidence type="ECO:0000256" key="5">
    <source>
        <dbReference type="ARBA" id="ARBA00022679"/>
    </source>
</evidence>
<evidence type="ECO:0000259" key="16">
    <source>
        <dbReference type="PROSITE" id="PS51456"/>
    </source>
</evidence>
<dbReference type="PRINTS" id="PR00193">
    <property type="entry name" value="MYOSINHEAVY"/>
</dbReference>
<keyword evidence="4" id="KW-0328">Glycosyltransferase</keyword>
<evidence type="ECO:0000256" key="4">
    <source>
        <dbReference type="ARBA" id="ARBA00022676"/>
    </source>
</evidence>
<dbReference type="InterPro" id="IPR029044">
    <property type="entry name" value="Nucleotide-diphossugar_trans"/>
</dbReference>
<keyword evidence="9 14" id="KW-0472">Membrane</keyword>
<keyword evidence="5" id="KW-0808">Transferase</keyword>
<dbReference type="PROSITE" id="PS51998">
    <property type="entry name" value="DEK_C"/>
    <property type="match status" value="1"/>
</dbReference>
<protein>
    <recommendedName>
        <fullName evidence="2">chitin synthase</fullName>
        <ecNumber evidence="2">2.4.1.16</ecNumber>
    </recommendedName>
</protein>
<evidence type="ECO:0000256" key="13">
    <source>
        <dbReference type="SAM" id="MobiDB-lite"/>
    </source>
</evidence>
<evidence type="ECO:0000259" key="17">
    <source>
        <dbReference type="PROSITE" id="PS51998"/>
    </source>
</evidence>
<dbReference type="STRING" id="4846.A0A367KVK5"/>
<keyword evidence="12" id="KW-0009">Actin-binding</keyword>
<evidence type="ECO:0000256" key="12">
    <source>
        <dbReference type="PROSITE-ProRule" id="PRU00782"/>
    </source>
</evidence>
<feature type="transmembrane region" description="Helical" evidence="14">
    <location>
        <begin position="1567"/>
        <end position="1588"/>
    </location>
</feature>
<keyword evidence="10 12" id="KW-0505">Motor protein</keyword>
<dbReference type="GO" id="GO:0003774">
    <property type="term" value="F:cytoskeletal motor activity"/>
    <property type="evidence" value="ECO:0007669"/>
    <property type="project" value="UniProtKB-UniRule"/>
</dbReference>
<sequence>MGKLKKNQAKDSASRTDLTTLPNPTNASIAACLSTRYDTFKIYTNIGSRHIVAVNPLKELAINDDQTSLEYVAAYKDASGSNNQLQASLMDPHLFDLVNRVYFHMRRTGSDQNIVLRGESSSGKSEIRKLTIRHLVRLSSHRKESKVQTQIIESQKILEAFGQCQVQDNLSGSRFGYYGEIQFNERGRMVGAKTLHYLLEKSRVTGHSSPSASDGNFDVFYYLLAGVSPEERTALQLISPDPSSYPYLAKYKKRTVQADDASHFEQLKSSLKAGGFRKEHIGRIVQLLATILHLGNLVFVDPVGTGTQEAAFVKNTEQLDIVADFLGLDPRALENVLTFKTTMIRKDFTTLILNAEQAALQRDNLCQTLYSLLFSWIVERINSKTCVEEFNSFIGILDFPALQTSDNVVAGFDQLCLNLSNERIQHYLDQTMFQTEAELFRAEGLPVPEFSLDDNCIDLLNRPKGVCDLINTMTDVSKRAYTDANIMDSLVKFNSTHAAFSVKNTDTNSRRFVISHYSGNSPVQYSTEGFIDENNSQISVDFVSLFKGGMDVQPSWNTFIVDLFANVKIENHPKHSAMVGAQQSAKPMRAPSQRRSTRRKGGNNNDEKKDIAITPTTTVLQQIQSALDELIQSFEEVKLWTVFCILPKNPATGFSKNLFDTKFVESQLEQMKLGSIVQLPTTQYVESYGHQEFLDRYAHLFAQLDTSRLARSQCEAAADLMNWQSDMMCISQSKVFLNAVAWRELEDQLRSFEKTQQRQAKDTASVRDASHPFAATAAAVGLPLPTQHYAHDDQGSYYSEDESGHYVENEGSYYGSESYAYSTTGSDMKNGLDLMPPQEPIIENLDETEEDEAKMTPGRKRWLYFVYFCTWWIPSKFMIWCGRMKRKDVRIAWREKVTLCMLIFLMCAFVIWFLVFFSEIVCPKQHVFSASELQGHGTDATNKYVAIRGEVFDLGNFAPHHYPANLVPQSSVLSYAGKDATDLFPVQVSALCQNADGTAISPYVSYDYQVNLTDSNGQYHDFRYNSDNYNPNWYYDQMTLLRKNYKVGHMGYEWKAISDQAKSSTTINGIQSLRMWAVIDDRIYDLTAYNMGGRYLRGPSGEAIPSGISTDFMSQSVVDLFRQKSGSDITSDFNNLDMDAASRQRELVCLRNLFFVGYVDTRNSPKCQFSTYLLLIVTILMASVIVFKSLAAVRIGGKRAPEEHDKFVICQVTCYTEDEDSLRKTIDSLSVLDYDDKRKLLFVICDGMIVGSGNDLPTPRIVLNILGVDAQVDPEPLSFISVGDGNKQHNMGKIYSGLYEVAGHVVPYIVVAKCGNPRERQKPGNRGKRDSQLVLMQFLNRVHYDAPMNPLQLEIYHQMKNVIGVSPEFYEFVLMVDADTEVMRDGLNYLVSSTVHDSRIIGICGETTLSNEKDTWVTMIQVYEYFISHHLIKAFESLFSTVSCLPGCFTMYRVRTVDGKRALFVSNEIISDYSVNVVDTLHKKNLLHLGEDRYLTTLLLKHFPDFKTKFNPDAHCMTNAPDLWSVLISQRRRWINSTVHNLGELVFLPRLCGFCCFSMRFVVMLDLISTLVMPAVMGYLGYLIYTLATLDDTVPIITIATIAGTYGLQAMIFIMKGRWEFIAWMLVSILALPVFSFYIPVYSYWHFDDFSWGNTRVVVGDKGKKYAVAADEGAFDPKSIPTMKWSEYEQALLAEDHWSDNMSQGSSSGYTHASRQSGRSASRMNPNVAPGAASVVYSQHMPLMQDNMSVYSQGMQQGRMSTNFNDHQSMVMPSSASMPMMQYANSTNMLPMNSSRSMASFAPASFNNQPGQYIPMQQSQFNSSNSIMMDGFTMGDNTGPKNEEIMFQVQRILSTADLTKVTKKQVREELQTIFGVSMASRKDYINACIENILQNRA</sequence>
<evidence type="ECO:0000256" key="3">
    <source>
        <dbReference type="ARBA" id="ARBA00022475"/>
    </source>
</evidence>
<feature type="binding site" evidence="12">
    <location>
        <begin position="118"/>
        <end position="125"/>
    </location>
    <ligand>
        <name>ATP</name>
        <dbReference type="ChEBI" id="CHEBI:30616"/>
    </ligand>
</feature>
<dbReference type="EC" id="2.4.1.16" evidence="2"/>
<dbReference type="InterPro" id="IPR004835">
    <property type="entry name" value="Chitin_synth"/>
</dbReference>
<dbReference type="InterPro" id="IPR036400">
    <property type="entry name" value="Cyt_B5-like_heme/steroid_sf"/>
</dbReference>
<evidence type="ECO:0000256" key="10">
    <source>
        <dbReference type="ARBA" id="ARBA00023175"/>
    </source>
</evidence>
<comment type="subcellular location">
    <subcellularLocation>
        <location evidence="1">Cell membrane</location>
        <topology evidence="1">Multi-pass membrane protein</topology>
    </subcellularLocation>
</comment>
<evidence type="ECO:0000313" key="18">
    <source>
        <dbReference type="EMBL" id="RCI06194.1"/>
    </source>
</evidence>
<dbReference type="PROSITE" id="PS50255">
    <property type="entry name" value="CYTOCHROME_B5_2"/>
    <property type="match status" value="1"/>
</dbReference>